<feature type="transmembrane region" description="Helical" evidence="1">
    <location>
        <begin position="39"/>
        <end position="57"/>
    </location>
</feature>
<dbReference type="Proteomes" id="UP000596977">
    <property type="component" value="Unassembled WGS sequence"/>
</dbReference>
<organism evidence="2 3">
    <name type="scientific">Pelagibacterium lentulum</name>
    <dbReference type="NCBI Taxonomy" id="2029865"/>
    <lineage>
        <taxon>Bacteria</taxon>
        <taxon>Pseudomonadati</taxon>
        <taxon>Pseudomonadota</taxon>
        <taxon>Alphaproteobacteria</taxon>
        <taxon>Hyphomicrobiales</taxon>
        <taxon>Devosiaceae</taxon>
        <taxon>Pelagibacterium</taxon>
    </lineage>
</organism>
<proteinExistence type="predicted"/>
<keyword evidence="1" id="KW-0472">Membrane</keyword>
<protein>
    <recommendedName>
        <fullName evidence="4">Yip1 domain-containing protein</fullName>
    </recommendedName>
</protein>
<accession>A0A916R842</accession>
<name>A0A916R842_9HYPH</name>
<comment type="caution">
    <text evidence="2">The sequence shown here is derived from an EMBL/GenBank/DDBJ whole genome shotgun (WGS) entry which is preliminary data.</text>
</comment>
<feature type="transmembrane region" description="Helical" evidence="1">
    <location>
        <begin position="116"/>
        <end position="139"/>
    </location>
</feature>
<dbReference type="AlphaFoldDB" id="A0A916R842"/>
<keyword evidence="1" id="KW-0812">Transmembrane</keyword>
<evidence type="ECO:0000313" key="2">
    <source>
        <dbReference type="EMBL" id="GGA40042.1"/>
    </source>
</evidence>
<keyword evidence="1" id="KW-1133">Transmembrane helix</keyword>
<evidence type="ECO:0000256" key="1">
    <source>
        <dbReference type="SAM" id="Phobius"/>
    </source>
</evidence>
<dbReference type="RefSeq" id="WP_127073289.1">
    <property type="nucleotide sequence ID" value="NZ_BMKB01000001.1"/>
</dbReference>
<dbReference type="EMBL" id="BMKB01000001">
    <property type="protein sequence ID" value="GGA40042.1"/>
    <property type="molecule type" value="Genomic_DNA"/>
</dbReference>
<feature type="transmembrane region" description="Helical" evidence="1">
    <location>
        <begin position="63"/>
        <end position="86"/>
    </location>
</feature>
<evidence type="ECO:0008006" key="4">
    <source>
        <dbReference type="Google" id="ProtNLM"/>
    </source>
</evidence>
<evidence type="ECO:0000313" key="3">
    <source>
        <dbReference type="Proteomes" id="UP000596977"/>
    </source>
</evidence>
<reference evidence="2 3" key="1">
    <citation type="journal article" date="2014" name="Int. J. Syst. Evol. Microbiol.">
        <title>Complete genome sequence of Corynebacterium casei LMG S-19264T (=DSM 44701T), isolated from a smear-ripened cheese.</title>
        <authorList>
            <consortium name="US DOE Joint Genome Institute (JGI-PGF)"/>
            <person name="Walter F."/>
            <person name="Albersmeier A."/>
            <person name="Kalinowski J."/>
            <person name="Ruckert C."/>
        </authorList>
    </citation>
    <scope>NUCLEOTIDE SEQUENCE [LARGE SCALE GENOMIC DNA]</scope>
    <source>
        <strain evidence="2 3">CGMCC 1.15896</strain>
    </source>
</reference>
<gene>
    <name evidence="2" type="ORF">GCM10011499_06900</name>
</gene>
<feature type="transmembrane region" description="Helical" evidence="1">
    <location>
        <begin position="151"/>
        <end position="172"/>
    </location>
</feature>
<keyword evidence="3" id="KW-1185">Reference proteome</keyword>
<sequence length="179" mass="19087">MNLIDGIKHAANGWSGIMVKTNDWPKHFDLTPEGINRAIWVYFSAALLAIIVVSVRFGLPAPAIMMVEVIGHSLPVVATVIVTIIVRAISAAPAPFAAFFVPALYLLALVKIVEAITIFIGFPLLGALLGLTAFLFYKLARGNGLNMAHSVGYAIIGFLLLAGLPLALYMLVNSFTVPA</sequence>
<feature type="transmembrane region" description="Helical" evidence="1">
    <location>
        <begin position="93"/>
        <end position="110"/>
    </location>
</feature>